<evidence type="ECO:0000313" key="2">
    <source>
        <dbReference type="EMBL" id="CAD8253189.1"/>
    </source>
</evidence>
<name>A0A7R9Y8W1_9STRA</name>
<dbReference type="AlphaFoldDB" id="A0A7R9Y8W1"/>
<gene>
    <name evidence="2" type="ORF">PPYR1160_LOCUS2681</name>
</gene>
<proteinExistence type="predicted"/>
<reference evidence="2" key="1">
    <citation type="submission" date="2021-01" db="EMBL/GenBank/DDBJ databases">
        <authorList>
            <person name="Corre E."/>
            <person name="Pelletier E."/>
            <person name="Niang G."/>
            <person name="Scheremetjew M."/>
            <person name="Finn R."/>
            <person name="Kale V."/>
            <person name="Holt S."/>
            <person name="Cochrane G."/>
            <person name="Meng A."/>
            <person name="Brown T."/>
            <person name="Cohen L."/>
        </authorList>
    </citation>
    <scope>NUCLEOTIDE SEQUENCE</scope>
    <source>
        <strain evidence="2">CCMP2078</strain>
    </source>
</reference>
<sequence length="156" mass="16865">MADDRGKDLPHGAVSGEVDIGHPSVETRFDGLLYICRGLLHLEGLNLSSTDDEIRRAVAAKKGIAELDRIQVLALPLPAIDDAEDAEEDVNCPKSGKRPKSIGGGTSHAVLVALWQSSTADDARKARELQKQQSRSPNMDPAQGRFLITLCRNRGD</sequence>
<feature type="region of interest" description="Disordered" evidence="1">
    <location>
        <begin position="85"/>
        <end position="104"/>
    </location>
</feature>
<organism evidence="2">
    <name type="scientific">Pinguiococcus pyrenoidosus</name>
    <dbReference type="NCBI Taxonomy" id="172671"/>
    <lineage>
        <taxon>Eukaryota</taxon>
        <taxon>Sar</taxon>
        <taxon>Stramenopiles</taxon>
        <taxon>Ochrophyta</taxon>
        <taxon>Pinguiophyceae</taxon>
        <taxon>Pinguiochrysidales</taxon>
        <taxon>Pinguiochrysidaceae</taxon>
        <taxon>Pinguiococcus</taxon>
    </lineage>
</organism>
<evidence type="ECO:0000256" key="1">
    <source>
        <dbReference type="SAM" id="MobiDB-lite"/>
    </source>
</evidence>
<accession>A0A7R9Y8W1</accession>
<feature type="region of interest" description="Disordered" evidence="1">
    <location>
        <begin position="123"/>
        <end position="145"/>
    </location>
</feature>
<dbReference type="EMBL" id="HBEA01003561">
    <property type="protein sequence ID" value="CAD8253189.1"/>
    <property type="molecule type" value="Transcribed_RNA"/>
</dbReference>
<protein>
    <submittedName>
        <fullName evidence="2">Uncharacterized protein</fullName>
    </submittedName>
</protein>